<gene>
    <name evidence="9" type="ORF">C3L33_17627</name>
</gene>
<keyword evidence="7 8" id="KW-0472">Membrane</keyword>
<evidence type="ECO:0000256" key="3">
    <source>
        <dbReference type="ARBA" id="ARBA00022448"/>
    </source>
</evidence>
<dbReference type="AlphaFoldDB" id="A0A6A4L2I1"/>
<dbReference type="EMBL" id="QEFC01002809">
    <property type="protein sequence ID" value="KAE9450474.1"/>
    <property type="molecule type" value="Genomic_DNA"/>
</dbReference>
<comment type="similarity">
    <text evidence="2">Belongs to the NRAMP (TC 2.A.55) family.</text>
</comment>
<dbReference type="PANTHER" id="PTHR11706:SF77">
    <property type="entry name" value="METAL TRANSPORTER NRAMP5"/>
    <property type="match status" value="1"/>
</dbReference>
<feature type="transmembrane region" description="Helical" evidence="8">
    <location>
        <begin position="84"/>
        <end position="104"/>
    </location>
</feature>
<dbReference type="InterPro" id="IPR001046">
    <property type="entry name" value="NRAMP_fam"/>
</dbReference>
<reference evidence="9 10" key="1">
    <citation type="journal article" date="2019" name="Genome Biol. Evol.">
        <title>The Rhododendron genome and chromosomal organization provide insight into shared whole-genome duplications across the heath family (Ericaceae).</title>
        <authorList>
            <person name="Soza V.L."/>
            <person name="Lindsley D."/>
            <person name="Waalkes A."/>
            <person name="Ramage E."/>
            <person name="Patwardhan R.P."/>
            <person name="Burton J.N."/>
            <person name="Adey A."/>
            <person name="Kumar A."/>
            <person name="Qiu R."/>
            <person name="Shendure J."/>
            <person name="Hall B."/>
        </authorList>
    </citation>
    <scope>NUCLEOTIDE SEQUENCE [LARGE SCALE GENOMIC DNA]</scope>
    <source>
        <strain evidence="9">RSF 1966-606</strain>
    </source>
</reference>
<dbReference type="OrthoDB" id="409173at2759"/>
<keyword evidence="4 8" id="KW-0812">Transmembrane</keyword>
<evidence type="ECO:0000256" key="2">
    <source>
        <dbReference type="ARBA" id="ARBA00009965"/>
    </source>
</evidence>
<evidence type="ECO:0000256" key="6">
    <source>
        <dbReference type="ARBA" id="ARBA00023065"/>
    </source>
</evidence>
<evidence type="ECO:0000256" key="7">
    <source>
        <dbReference type="ARBA" id="ARBA00023136"/>
    </source>
</evidence>
<comment type="caution">
    <text evidence="9">The sequence shown here is derived from an EMBL/GenBank/DDBJ whole genome shotgun (WGS) entry which is preliminary data.</text>
</comment>
<keyword evidence="3" id="KW-0813">Transport</keyword>
<dbReference type="GO" id="GO:0034755">
    <property type="term" value="P:iron ion transmembrane transport"/>
    <property type="evidence" value="ECO:0007669"/>
    <property type="project" value="TreeGrafter"/>
</dbReference>
<proteinExistence type="inferred from homology"/>
<protein>
    <submittedName>
        <fullName evidence="9">Uncharacterized protein</fullName>
    </submittedName>
</protein>
<evidence type="ECO:0000313" key="10">
    <source>
        <dbReference type="Proteomes" id="UP000428333"/>
    </source>
</evidence>
<dbReference type="PRINTS" id="PR00447">
    <property type="entry name" value="NATRESASSCMP"/>
</dbReference>
<feature type="non-terminal residue" evidence="9">
    <location>
        <position position="1"/>
    </location>
</feature>
<sequence>MMPQWKLTCKPELTMDLRASARKHLSELCKVEYPAFVKYCLWLLAEVAVIAADLPEVWAGVLLTGLSTLLLIGLQRYGVRKLEFLVAFMVFTMAACFFGEMSYVKPPADDLLKGMFNPKLNGHTATGDAIALLGALIMP</sequence>
<name>A0A6A4L2I1_9ERIC</name>
<keyword evidence="5 8" id="KW-1133">Transmembrane helix</keyword>
<keyword evidence="10" id="KW-1185">Reference proteome</keyword>
<dbReference type="PANTHER" id="PTHR11706">
    <property type="entry name" value="SOLUTE CARRIER PROTEIN FAMILY 11 MEMBER"/>
    <property type="match status" value="1"/>
</dbReference>
<dbReference type="Pfam" id="PF01566">
    <property type="entry name" value="Nramp"/>
    <property type="match status" value="1"/>
</dbReference>
<accession>A0A6A4L2I1</accession>
<evidence type="ECO:0000256" key="8">
    <source>
        <dbReference type="SAM" id="Phobius"/>
    </source>
</evidence>
<dbReference type="GO" id="GO:0005384">
    <property type="term" value="F:manganese ion transmembrane transporter activity"/>
    <property type="evidence" value="ECO:0007669"/>
    <property type="project" value="TreeGrafter"/>
</dbReference>
<dbReference type="Proteomes" id="UP000428333">
    <property type="component" value="Linkage Group LG10"/>
</dbReference>
<evidence type="ECO:0000313" key="9">
    <source>
        <dbReference type="EMBL" id="KAE9450474.1"/>
    </source>
</evidence>
<keyword evidence="6" id="KW-0406">Ion transport</keyword>
<evidence type="ECO:0000256" key="1">
    <source>
        <dbReference type="ARBA" id="ARBA00004141"/>
    </source>
</evidence>
<evidence type="ECO:0000256" key="4">
    <source>
        <dbReference type="ARBA" id="ARBA00022692"/>
    </source>
</evidence>
<dbReference type="GO" id="GO:0005886">
    <property type="term" value="C:plasma membrane"/>
    <property type="evidence" value="ECO:0007669"/>
    <property type="project" value="TreeGrafter"/>
</dbReference>
<evidence type="ECO:0000256" key="5">
    <source>
        <dbReference type="ARBA" id="ARBA00022989"/>
    </source>
</evidence>
<comment type="subcellular location">
    <subcellularLocation>
        <location evidence="1">Membrane</location>
        <topology evidence="1">Multi-pass membrane protein</topology>
    </subcellularLocation>
</comment>
<organism evidence="9 10">
    <name type="scientific">Rhododendron williamsianum</name>
    <dbReference type="NCBI Taxonomy" id="262921"/>
    <lineage>
        <taxon>Eukaryota</taxon>
        <taxon>Viridiplantae</taxon>
        <taxon>Streptophyta</taxon>
        <taxon>Embryophyta</taxon>
        <taxon>Tracheophyta</taxon>
        <taxon>Spermatophyta</taxon>
        <taxon>Magnoliopsida</taxon>
        <taxon>eudicotyledons</taxon>
        <taxon>Gunneridae</taxon>
        <taxon>Pentapetalae</taxon>
        <taxon>asterids</taxon>
        <taxon>Ericales</taxon>
        <taxon>Ericaceae</taxon>
        <taxon>Ericoideae</taxon>
        <taxon>Rhodoreae</taxon>
        <taxon>Rhododendron</taxon>
    </lineage>
</organism>
<dbReference type="GO" id="GO:0015086">
    <property type="term" value="F:cadmium ion transmembrane transporter activity"/>
    <property type="evidence" value="ECO:0007669"/>
    <property type="project" value="TreeGrafter"/>
</dbReference>